<gene>
    <name evidence="1" type="ORF">M441DRAFT_56878</name>
</gene>
<dbReference type="AlphaFoldDB" id="A0A2T3ZB93"/>
<keyword evidence="2" id="KW-1185">Reference proteome</keyword>
<organism evidence="1 2">
    <name type="scientific">Trichoderma asperellum (strain ATCC 204424 / CBS 433.97 / NBRC 101777)</name>
    <dbReference type="NCBI Taxonomy" id="1042311"/>
    <lineage>
        <taxon>Eukaryota</taxon>
        <taxon>Fungi</taxon>
        <taxon>Dikarya</taxon>
        <taxon>Ascomycota</taxon>
        <taxon>Pezizomycotina</taxon>
        <taxon>Sordariomycetes</taxon>
        <taxon>Hypocreomycetidae</taxon>
        <taxon>Hypocreales</taxon>
        <taxon>Hypocreaceae</taxon>
        <taxon>Trichoderma</taxon>
    </lineage>
</organism>
<name>A0A2T3ZB93_TRIA4</name>
<dbReference type="EMBL" id="KZ679260">
    <property type="protein sequence ID" value="PTB42081.1"/>
    <property type="molecule type" value="Genomic_DNA"/>
</dbReference>
<protein>
    <submittedName>
        <fullName evidence="1">Uncharacterized protein</fullName>
    </submittedName>
</protein>
<evidence type="ECO:0000313" key="1">
    <source>
        <dbReference type="EMBL" id="PTB42081.1"/>
    </source>
</evidence>
<proteinExistence type="predicted"/>
<accession>A0A2T3ZB93</accession>
<evidence type="ECO:0000313" key="2">
    <source>
        <dbReference type="Proteomes" id="UP000240493"/>
    </source>
</evidence>
<sequence>MQYLLEIDAMTASRGVEKYGVHSICTEALQKPHRIARLAWRRPIPRSLAQPLVSSSPPMPADSRVYPCPRPSPPLLIRSELAVVSLPR</sequence>
<reference evidence="1 2" key="1">
    <citation type="submission" date="2016-07" db="EMBL/GenBank/DDBJ databases">
        <title>Multiple horizontal gene transfer events from other fungi enriched the ability of initially mycotrophic Trichoderma (Ascomycota) to feed on dead plant biomass.</title>
        <authorList>
            <consortium name="DOE Joint Genome Institute"/>
            <person name="Aerts A."/>
            <person name="Atanasova L."/>
            <person name="Chenthamara K."/>
            <person name="Zhang J."/>
            <person name="Grujic M."/>
            <person name="Henrissat B."/>
            <person name="Kuo A."/>
            <person name="Salamov A."/>
            <person name="Lipzen A."/>
            <person name="Labutti K."/>
            <person name="Barry K."/>
            <person name="Miao Y."/>
            <person name="Rahimi M.J."/>
            <person name="Shen Q."/>
            <person name="Grigoriev I.V."/>
            <person name="Kubicek C.P."/>
            <person name="Druzhinina I.S."/>
        </authorList>
    </citation>
    <scope>NUCLEOTIDE SEQUENCE [LARGE SCALE GENOMIC DNA]</scope>
    <source>
        <strain evidence="1 2">CBS 433.97</strain>
    </source>
</reference>
<dbReference type="Proteomes" id="UP000240493">
    <property type="component" value="Unassembled WGS sequence"/>
</dbReference>